<evidence type="ECO:0000256" key="1">
    <source>
        <dbReference type="ARBA" id="ARBA00023015"/>
    </source>
</evidence>
<keyword evidence="2" id="KW-0238">DNA-binding</keyword>
<evidence type="ECO:0000313" key="6">
    <source>
        <dbReference type="Proteomes" id="UP001428817"/>
    </source>
</evidence>
<dbReference type="PROSITE" id="PS50987">
    <property type="entry name" value="HTH_ARSR_2"/>
    <property type="match status" value="1"/>
</dbReference>
<sequence length="108" mass="11927">MGETLLPQPDLDEVDIQTVLAALADPVRLRIVRELDRVRESTCTALDVPVKVSTVSHHLGVLRECGVVSTRVDGNARPSRLRHDDLERRFPGLLRAVVGATPARETVR</sequence>
<dbReference type="InterPro" id="IPR036388">
    <property type="entry name" value="WH-like_DNA-bd_sf"/>
</dbReference>
<name>A0ABP9Q5V7_9PSEU</name>
<reference evidence="6" key="1">
    <citation type="journal article" date="2019" name="Int. J. Syst. Evol. Microbiol.">
        <title>The Global Catalogue of Microorganisms (GCM) 10K type strain sequencing project: providing services to taxonomists for standard genome sequencing and annotation.</title>
        <authorList>
            <consortium name="The Broad Institute Genomics Platform"/>
            <consortium name="The Broad Institute Genome Sequencing Center for Infectious Disease"/>
            <person name="Wu L."/>
            <person name="Ma J."/>
        </authorList>
    </citation>
    <scope>NUCLEOTIDE SEQUENCE [LARGE SCALE GENOMIC DNA]</scope>
    <source>
        <strain evidence="6">JCM 18303</strain>
    </source>
</reference>
<dbReference type="Proteomes" id="UP001428817">
    <property type="component" value="Unassembled WGS sequence"/>
</dbReference>
<keyword evidence="1" id="KW-0805">Transcription regulation</keyword>
<dbReference type="InterPro" id="IPR036390">
    <property type="entry name" value="WH_DNA-bd_sf"/>
</dbReference>
<proteinExistence type="predicted"/>
<dbReference type="Pfam" id="PF12840">
    <property type="entry name" value="HTH_20"/>
    <property type="match status" value="1"/>
</dbReference>
<evidence type="ECO:0000313" key="5">
    <source>
        <dbReference type="EMBL" id="GAA5157181.1"/>
    </source>
</evidence>
<dbReference type="SUPFAM" id="SSF46785">
    <property type="entry name" value="Winged helix' DNA-binding domain"/>
    <property type="match status" value="1"/>
</dbReference>
<dbReference type="RefSeq" id="WP_185059382.1">
    <property type="nucleotide sequence ID" value="NZ_BAABJP010000015.1"/>
</dbReference>
<dbReference type="InterPro" id="IPR011991">
    <property type="entry name" value="ArsR-like_HTH"/>
</dbReference>
<dbReference type="PANTHER" id="PTHR33154:SF12">
    <property type="entry name" value="TRANSCRIPTIONAL REGULATORY PROTEIN"/>
    <property type="match status" value="1"/>
</dbReference>
<comment type="caution">
    <text evidence="5">The sequence shown here is derived from an EMBL/GenBank/DDBJ whole genome shotgun (WGS) entry which is preliminary data.</text>
</comment>
<dbReference type="Gene3D" id="1.10.10.10">
    <property type="entry name" value="Winged helix-like DNA-binding domain superfamily/Winged helix DNA-binding domain"/>
    <property type="match status" value="1"/>
</dbReference>
<dbReference type="CDD" id="cd00090">
    <property type="entry name" value="HTH_ARSR"/>
    <property type="match status" value="1"/>
</dbReference>
<dbReference type="InterPro" id="IPR051081">
    <property type="entry name" value="HTH_MetalResp_TranReg"/>
</dbReference>
<evidence type="ECO:0000256" key="3">
    <source>
        <dbReference type="ARBA" id="ARBA00023163"/>
    </source>
</evidence>
<accession>A0ABP9Q5V7</accession>
<dbReference type="PRINTS" id="PR00778">
    <property type="entry name" value="HTHARSR"/>
</dbReference>
<organism evidence="5 6">
    <name type="scientific">Pseudonocardia eucalypti</name>
    <dbReference type="NCBI Taxonomy" id="648755"/>
    <lineage>
        <taxon>Bacteria</taxon>
        <taxon>Bacillati</taxon>
        <taxon>Actinomycetota</taxon>
        <taxon>Actinomycetes</taxon>
        <taxon>Pseudonocardiales</taxon>
        <taxon>Pseudonocardiaceae</taxon>
        <taxon>Pseudonocardia</taxon>
    </lineage>
</organism>
<evidence type="ECO:0000259" key="4">
    <source>
        <dbReference type="PROSITE" id="PS50987"/>
    </source>
</evidence>
<protein>
    <submittedName>
        <fullName evidence="5">Helix-turn-helix transcriptional regulator</fullName>
    </submittedName>
</protein>
<keyword evidence="6" id="KW-1185">Reference proteome</keyword>
<evidence type="ECO:0000256" key="2">
    <source>
        <dbReference type="ARBA" id="ARBA00023125"/>
    </source>
</evidence>
<feature type="domain" description="HTH arsR-type" evidence="4">
    <location>
        <begin position="8"/>
        <end position="101"/>
    </location>
</feature>
<dbReference type="SMART" id="SM00418">
    <property type="entry name" value="HTH_ARSR"/>
    <property type="match status" value="1"/>
</dbReference>
<dbReference type="PANTHER" id="PTHR33154">
    <property type="entry name" value="TRANSCRIPTIONAL REGULATOR, ARSR FAMILY"/>
    <property type="match status" value="1"/>
</dbReference>
<dbReference type="NCBIfam" id="NF033788">
    <property type="entry name" value="HTH_metalloreg"/>
    <property type="match status" value="1"/>
</dbReference>
<dbReference type="EMBL" id="BAABJP010000015">
    <property type="protein sequence ID" value="GAA5157181.1"/>
    <property type="molecule type" value="Genomic_DNA"/>
</dbReference>
<gene>
    <name evidence="5" type="ORF">GCM10023321_35030</name>
</gene>
<keyword evidence="3" id="KW-0804">Transcription</keyword>
<dbReference type="InterPro" id="IPR001845">
    <property type="entry name" value="HTH_ArsR_DNA-bd_dom"/>
</dbReference>